<dbReference type="InterPro" id="IPR036249">
    <property type="entry name" value="Thioredoxin-like_sf"/>
</dbReference>
<keyword evidence="5" id="KW-0676">Redox-active center</keyword>
<evidence type="ECO:0000256" key="6">
    <source>
        <dbReference type="SAM" id="Phobius"/>
    </source>
</evidence>
<evidence type="ECO:0000256" key="2">
    <source>
        <dbReference type="ARBA" id="ARBA00022729"/>
    </source>
</evidence>
<accession>A0A1G1Y3H9</accession>
<feature type="domain" description="Thioredoxin" evidence="7">
    <location>
        <begin position="53"/>
        <end position="234"/>
    </location>
</feature>
<dbReference type="InterPro" id="IPR012336">
    <property type="entry name" value="Thioredoxin-like_fold"/>
</dbReference>
<proteinExistence type="inferred from homology"/>
<keyword evidence="6" id="KW-0812">Transmembrane</keyword>
<dbReference type="Pfam" id="PF13462">
    <property type="entry name" value="Thioredoxin_4"/>
    <property type="match status" value="1"/>
</dbReference>
<keyword evidence="4" id="KW-1015">Disulfide bond</keyword>
<dbReference type="PANTHER" id="PTHR13887:SF14">
    <property type="entry name" value="DISULFIDE BOND FORMATION PROTEIN D"/>
    <property type="match status" value="1"/>
</dbReference>
<dbReference type="SUPFAM" id="SSF52833">
    <property type="entry name" value="Thioredoxin-like"/>
    <property type="match status" value="1"/>
</dbReference>
<dbReference type="PROSITE" id="PS51352">
    <property type="entry name" value="THIOREDOXIN_2"/>
    <property type="match status" value="1"/>
</dbReference>
<keyword evidence="6" id="KW-0472">Membrane</keyword>
<dbReference type="GO" id="GO:0016491">
    <property type="term" value="F:oxidoreductase activity"/>
    <property type="evidence" value="ECO:0007669"/>
    <property type="project" value="UniProtKB-KW"/>
</dbReference>
<evidence type="ECO:0000256" key="3">
    <source>
        <dbReference type="ARBA" id="ARBA00023002"/>
    </source>
</evidence>
<keyword evidence="2" id="KW-0732">Signal</keyword>
<dbReference type="EMBL" id="MHIG01000021">
    <property type="protein sequence ID" value="OGY46889.1"/>
    <property type="molecule type" value="Genomic_DNA"/>
</dbReference>
<keyword evidence="3" id="KW-0560">Oxidoreductase</keyword>
<feature type="transmembrane region" description="Helical" evidence="6">
    <location>
        <begin position="22"/>
        <end position="44"/>
    </location>
</feature>
<evidence type="ECO:0000259" key="7">
    <source>
        <dbReference type="PROSITE" id="PS51352"/>
    </source>
</evidence>
<organism evidence="8 9">
    <name type="scientific">Candidatus Buchananbacteria bacterium RIFCSPHIGHO2_01_FULL_47_11b</name>
    <dbReference type="NCBI Taxonomy" id="1797537"/>
    <lineage>
        <taxon>Bacteria</taxon>
        <taxon>Candidatus Buchananiibacteriota</taxon>
    </lineage>
</organism>
<reference evidence="8 9" key="1">
    <citation type="journal article" date="2016" name="Nat. Commun.">
        <title>Thousands of microbial genomes shed light on interconnected biogeochemical processes in an aquifer system.</title>
        <authorList>
            <person name="Anantharaman K."/>
            <person name="Brown C.T."/>
            <person name="Hug L.A."/>
            <person name="Sharon I."/>
            <person name="Castelle C.J."/>
            <person name="Probst A.J."/>
            <person name="Thomas B.C."/>
            <person name="Singh A."/>
            <person name="Wilkins M.J."/>
            <person name="Karaoz U."/>
            <person name="Brodie E.L."/>
            <person name="Williams K.H."/>
            <person name="Hubbard S.S."/>
            <person name="Banfield J.F."/>
        </authorList>
    </citation>
    <scope>NUCLEOTIDE SEQUENCE [LARGE SCALE GENOMIC DNA]</scope>
</reference>
<evidence type="ECO:0000313" key="8">
    <source>
        <dbReference type="EMBL" id="OGY46889.1"/>
    </source>
</evidence>
<comment type="caution">
    <text evidence="8">The sequence shown here is derived from an EMBL/GenBank/DDBJ whole genome shotgun (WGS) entry which is preliminary data.</text>
</comment>
<dbReference type="AlphaFoldDB" id="A0A1G1Y3H9"/>
<keyword evidence="6" id="KW-1133">Transmembrane helix</keyword>
<dbReference type="InterPro" id="IPR013766">
    <property type="entry name" value="Thioredoxin_domain"/>
</dbReference>
<dbReference type="PANTHER" id="PTHR13887">
    <property type="entry name" value="GLUTATHIONE S-TRANSFERASE KAPPA"/>
    <property type="match status" value="1"/>
</dbReference>
<evidence type="ECO:0000313" key="9">
    <source>
        <dbReference type="Proteomes" id="UP000178385"/>
    </source>
</evidence>
<name>A0A1G1Y3H9_9BACT</name>
<dbReference type="Gene3D" id="3.40.30.10">
    <property type="entry name" value="Glutaredoxin"/>
    <property type="match status" value="1"/>
</dbReference>
<gene>
    <name evidence="8" type="ORF">A2840_01470</name>
</gene>
<evidence type="ECO:0000256" key="4">
    <source>
        <dbReference type="ARBA" id="ARBA00023157"/>
    </source>
</evidence>
<comment type="similarity">
    <text evidence="1">Belongs to the thioredoxin family. DsbA subfamily.</text>
</comment>
<sequence>MPSDPAVFERPKNQRPGGTRRWWKWVLLIVGGGGLALVIAYGFYIVSLSKTILPIGNSVRNLDPLLMATPDDPSFGNPEARVVIVEFSDFECPFCSQAHPVVNELRRRYSDKVYFIYRDFPLTQIHPQALLAAMAGQCAHEQGKFWGMHDKLFINQDRLALENIKKYAVEIGLNSLQFNGCLDTGKYLSEIEQDISDGLSVGIEATPTFIVNGVKLPGVIPLATFEKIITAEYGAQ</sequence>
<dbReference type="Proteomes" id="UP000178385">
    <property type="component" value="Unassembled WGS sequence"/>
</dbReference>
<evidence type="ECO:0000256" key="5">
    <source>
        <dbReference type="ARBA" id="ARBA00023284"/>
    </source>
</evidence>
<evidence type="ECO:0000256" key="1">
    <source>
        <dbReference type="ARBA" id="ARBA00005791"/>
    </source>
</evidence>
<protein>
    <recommendedName>
        <fullName evidence="7">Thioredoxin domain-containing protein</fullName>
    </recommendedName>
</protein>